<gene>
    <name evidence="2" type="ORF">Goarm_022822</name>
</gene>
<organism evidence="2 3">
    <name type="scientific">Gossypium armourianum</name>
    <dbReference type="NCBI Taxonomy" id="34283"/>
    <lineage>
        <taxon>Eukaryota</taxon>
        <taxon>Viridiplantae</taxon>
        <taxon>Streptophyta</taxon>
        <taxon>Embryophyta</taxon>
        <taxon>Tracheophyta</taxon>
        <taxon>Spermatophyta</taxon>
        <taxon>Magnoliopsida</taxon>
        <taxon>eudicotyledons</taxon>
        <taxon>Gunneridae</taxon>
        <taxon>Pentapetalae</taxon>
        <taxon>rosids</taxon>
        <taxon>malvids</taxon>
        <taxon>Malvales</taxon>
        <taxon>Malvaceae</taxon>
        <taxon>Malvoideae</taxon>
        <taxon>Gossypium</taxon>
    </lineage>
</organism>
<dbReference type="Pfam" id="PF10551">
    <property type="entry name" value="MULE"/>
    <property type="match status" value="1"/>
</dbReference>
<evidence type="ECO:0000259" key="1">
    <source>
        <dbReference type="Pfam" id="PF10551"/>
    </source>
</evidence>
<dbReference type="PANTHER" id="PTHR31973:SF187">
    <property type="entry name" value="MUTATOR TRANSPOSASE MUDRA PROTEIN"/>
    <property type="match status" value="1"/>
</dbReference>
<protein>
    <recommendedName>
        <fullName evidence="1">MULE transposase domain-containing protein</fullName>
    </recommendedName>
</protein>
<feature type="domain" description="MULE transposase" evidence="1">
    <location>
        <begin position="47"/>
        <end position="132"/>
    </location>
</feature>
<proteinExistence type="predicted"/>
<reference evidence="2 3" key="1">
    <citation type="journal article" date="2019" name="Genome Biol. Evol.">
        <title>Insights into the evolution of the New World diploid cottons (Gossypium, subgenus Houzingenia) based on genome sequencing.</title>
        <authorList>
            <person name="Grover C.E."/>
            <person name="Arick M.A. 2nd"/>
            <person name="Thrash A."/>
            <person name="Conover J.L."/>
            <person name="Sanders W.S."/>
            <person name="Peterson D.G."/>
            <person name="Frelichowski J.E."/>
            <person name="Scheffler J.A."/>
            <person name="Scheffler B.E."/>
            <person name="Wendel J.F."/>
        </authorList>
    </citation>
    <scope>NUCLEOTIDE SEQUENCE [LARGE SCALE GENOMIC DNA]</scope>
    <source>
        <strain evidence="2">6</strain>
        <tissue evidence="2">Leaf</tissue>
    </source>
</reference>
<evidence type="ECO:0000313" key="2">
    <source>
        <dbReference type="EMBL" id="MBA0845506.1"/>
    </source>
</evidence>
<dbReference type="InterPro" id="IPR018289">
    <property type="entry name" value="MULE_transposase_dom"/>
</dbReference>
<accession>A0A7J9KGL5</accession>
<name>A0A7J9KGL5_9ROSI</name>
<keyword evidence="3" id="KW-1185">Reference proteome</keyword>
<evidence type="ECO:0000313" key="3">
    <source>
        <dbReference type="Proteomes" id="UP000593575"/>
    </source>
</evidence>
<dbReference type="PANTHER" id="PTHR31973">
    <property type="entry name" value="POLYPROTEIN, PUTATIVE-RELATED"/>
    <property type="match status" value="1"/>
</dbReference>
<dbReference type="AlphaFoldDB" id="A0A7J9KGL5"/>
<dbReference type="EMBL" id="JABFAE010416296">
    <property type="protein sequence ID" value="MBA0845506.1"/>
    <property type="molecule type" value="Genomic_DNA"/>
</dbReference>
<sequence length="132" mass="15210">MLWDYADELILKNPGNTIKMAVNRVTLESPPHFKRFYVYFEALKRGPFKGELLAVVGKNGNNQMYPVAWVIVKGECIDSWVWFLSLLTASLGMEHGFGYTIISDQQKDLEIAINDILPRVEYRNYARHVLSN</sequence>
<comment type="caution">
    <text evidence="2">The sequence shown here is derived from an EMBL/GenBank/DDBJ whole genome shotgun (WGS) entry which is preliminary data.</text>
</comment>
<dbReference type="Proteomes" id="UP000593575">
    <property type="component" value="Unassembled WGS sequence"/>
</dbReference>